<evidence type="ECO:0000313" key="5">
    <source>
        <dbReference type="EMBL" id="KAF5828930.1"/>
    </source>
</evidence>
<dbReference type="InterPro" id="IPR001705">
    <property type="entry name" value="Ribosomal_bL33"/>
</dbReference>
<evidence type="ECO:0000256" key="3">
    <source>
        <dbReference type="ARBA" id="ARBA00023274"/>
    </source>
</evidence>
<keyword evidence="6" id="KW-1185">Reference proteome</keyword>
<reference evidence="5" key="1">
    <citation type="submission" date="2017-08" db="EMBL/GenBank/DDBJ databases">
        <authorList>
            <person name="Polle J.E."/>
            <person name="Barry K."/>
            <person name="Cushman J."/>
            <person name="Schmutz J."/>
            <person name="Tran D."/>
            <person name="Hathwaick L.T."/>
            <person name="Yim W.C."/>
            <person name="Jenkins J."/>
            <person name="Mckie-Krisberg Z.M."/>
            <person name="Prochnik S."/>
            <person name="Lindquist E."/>
            <person name="Dockter R.B."/>
            <person name="Adam C."/>
            <person name="Molina H."/>
            <person name="Bunkerborg J."/>
            <person name="Jin E."/>
            <person name="Buchheim M."/>
            <person name="Magnuson J."/>
        </authorList>
    </citation>
    <scope>NUCLEOTIDE SEQUENCE</scope>
    <source>
        <strain evidence="5">CCAP 19/18</strain>
    </source>
</reference>
<protein>
    <submittedName>
        <fullName evidence="5">Plastid ribosomal protein L33</fullName>
    </submittedName>
</protein>
<dbReference type="PANTHER" id="PTHR43168">
    <property type="entry name" value="50S RIBOSOMAL PROTEIN L33, CHLOROPLASTIC"/>
    <property type="match status" value="1"/>
</dbReference>
<comment type="caution">
    <text evidence="5">The sequence shown here is derived from an EMBL/GenBank/DDBJ whole genome shotgun (WGS) entry which is preliminary data.</text>
</comment>
<dbReference type="Gene3D" id="2.20.28.120">
    <property type="entry name" value="Ribosomal protein L33"/>
    <property type="match status" value="1"/>
</dbReference>
<dbReference type="InterPro" id="IPR011332">
    <property type="entry name" value="Ribosomal_zn-bd"/>
</dbReference>
<sequence>MQSTVSTRLGSSPMLPAQSFRVAPVPRMPTTSPTVPARDVVVCAKKKGIRLIVTLECTEARGLGETPSRYVTQKNRKNTAERLELKKYNPFLRRHTVHKEIK</sequence>
<proteinExistence type="inferred from homology"/>
<organism evidence="5 6">
    <name type="scientific">Dunaliella salina</name>
    <name type="common">Green alga</name>
    <name type="synonym">Protococcus salinus</name>
    <dbReference type="NCBI Taxonomy" id="3046"/>
    <lineage>
        <taxon>Eukaryota</taxon>
        <taxon>Viridiplantae</taxon>
        <taxon>Chlorophyta</taxon>
        <taxon>core chlorophytes</taxon>
        <taxon>Chlorophyceae</taxon>
        <taxon>CS clade</taxon>
        <taxon>Chlamydomonadales</taxon>
        <taxon>Dunaliellaceae</taxon>
        <taxon>Dunaliella</taxon>
    </lineage>
</organism>
<dbReference type="InterPro" id="IPR038584">
    <property type="entry name" value="Ribosomal_bL33_sf"/>
</dbReference>
<dbReference type="NCBIfam" id="NF001860">
    <property type="entry name" value="PRK00595.1"/>
    <property type="match status" value="1"/>
</dbReference>
<dbReference type="HAMAP" id="MF_00294">
    <property type="entry name" value="Ribosomal_bL33"/>
    <property type="match status" value="1"/>
</dbReference>
<feature type="compositionally biased region" description="Polar residues" evidence="4">
    <location>
        <begin position="1"/>
        <end position="10"/>
    </location>
</feature>
<keyword evidence="2 5" id="KW-0689">Ribosomal protein</keyword>
<dbReference type="NCBIfam" id="NF001764">
    <property type="entry name" value="PRK00504.1"/>
    <property type="match status" value="1"/>
</dbReference>
<evidence type="ECO:0000313" key="6">
    <source>
        <dbReference type="Proteomes" id="UP000815325"/>
    </source>
</evidence>
<dbReference type="Proteomes" id="UP000815325">
    <property type="component" value="Unassembled WGS sequence"/>
</dbReference>
<dbReference type="PANTHER" id="PTHR43168:SF2">
    <property type="entry name" value="LARGE RIBOSOMAL SUBUNIT PROTEIN BL33C"/>
    <property type="match status" value="1"/>
</dbReference>
<evidence type="ECO:0000256" key="4">
    <source>
        <dbReference type="SAM" id="MobiDB-lite"/>
    </source>
</evidence>
<evidence type="ECO:0000256" key="1">
    <source>
        <dbReference type="ARBA" id="ARBA00007596"/>
    </source>
</evidence>
<dbReference type="NCBIfam" id="TIGR01023">
    <property type="entry name" value="rpmG_bact"/>
    <property type="match status" value="1"/>
</dbReference>
<gene>
    <name evidence="5" type="ORF">DUNSADRAFT_16822</name>
</gene>
<dbReference type="Pfam" id="PF00471">
    <property type="entry name" value="Ribosomal_L33"/>
    <property type="match status" value="1"/>
</dbReference>
<accession>A0ABQ7G2T9</accession>
<feature type="region of interest" description="Disordered" evidence="4">
    <location>
        <begin position="1"/>
        <end position="34"/>
    </location>
</feature>
<dbReference type="EMBL" id="MU070226">
    <property type="protein sequence ID" value="KAF5828930.1"/>
    <property type="molecule type" value="Genomic_DNA"/>
</dbReference>
<evidence type="ECO:0000256" key="2">
    <source>
        <dbReference type="ARBA" id="ARBA00022980"/>
    </source>
</evidence>
<keyword evidence="3" id="KW-0687">Ribonucleoprotein</keyword>
<comment type="similarity">
    <text evidence="1">Belongs to the bacterial ribosomal protein bL33 family.</text>
</comment>
<dbReference type="GO" id="GO:0005840">
    <property type="term" value="C:ribosome"/>
    <property type="evidence" value="ECO:0007669"/>
    <property type="project" value="UniProtKB-KW"/>
</dbReference>
<name>A0ABQ7G2T9_DUNSA</name>
<dbReference type="SUPFAM" id="SSF57829">
    <property type="entry name" value="Zn-binding ribosomal proteins"/>
    <property type="match status" value="1"/>
</dbReference>